<dbReference type="InterPro" id="IPR051781">
    <property type="entry name" value="Metallo-dep_Hydrolase"/>
</dbReference>
<dbReference type="GO" id="GO:0016810">
    <property type="term" value="F:hydrolase activity, acting on carbon-nitrogen (but not peptide) bonds"/>
    <property type="evidence" value="ECO:0007669"/>
    <property type="project" value="InterPro"/>
</dbReference>
<dbReference type="Gene3D" id="3.40.50.10910">
    <property type="entry name" value="Amidohydrolase"/>
    <property type="match status" value="1"/>
</dbReference>
<dbReference type="Gene3D" id="3.30.110.90">
    <property type="entry name" value="Amidohydrolase"/>
    <property type="match status" value="1"/>
</dbReference>
<dbReference type="SUPFAM" id="SSF51556">
    <property type="entry name" value="Metallo-dependent hydrolases"/>
    <property type="match status" value="1"/>
</dbReference>
<evidence type="ECO:0000313" key="3">
    <source>
        <dbReference type="Proteomes" id="UP000001964"/>
    </source>
</evidence>
<dbReference type="Gene3D" id="1.20.58.520">
    <property type="entry name" value="Amidohydrolase"/>
    <property type="match status" value="1"/>
</dbReference>
<gene>
    <name evidence="2" type="ordered locus">Mmar10_2365</name>
</gene>
<feature type="domain" description="Amidohydrolase-related" evidence="1">
    <location>
        <begin position="92"/>
        <end position="437"/>
    </location>
</feature>
<keyword evidence="3" id="KW-1185">Reference proteome</keyword>
<dbReference type="STRING" id="394221.Mmar10_2365"/>
<dbReference type="Proteomes" id="UP000001964">
    <property type="component" value="Chromosome"/>
</dbReference>
<name>Q0AM36_MARMM</name>
<sequence length="470" mass="50588" precursor="true">MLRTILVVVAVLLAGVTAFIVSAWQIPAAMQPDRDGNRSWLIENAVLLDPATGAARPEASVLVVDGRIEWLGSGTVPAAADGVNRIDAQGRTLLPGLIDVHVHVFDETDLAAGLSHGVTTVRNMGGMPFHLPLVERLARDDILGPRLITTGPILNETGGRNGNDLHEAVAGAEEARAAVRRQYAAGFRHLKVYSNLSRESFAAIRDEAAALGMTMSGHPVEGTEADPLAFEASLDAGLRTLEHAESIVWYGLDDDTDPDRMRALARQIAASGTVVDPTLVVHENLARIVETGGAHITRPEMDGYNPVIAGFEREGWAFWSDYQHDDRTRMQAFYVAFTGALHEAGVPLTVGTDSGVMVSPHGVSTLREMEILVEAGLTPLEAIQAATLNGADVLGMDGQIGCLAVGCAADLILVDGDPTQDISRLHDLEAVMRDGRWFDRDRLDDLSEAATHPSSLRTWWRLGQHQLAIR</sequence>
<organism evidence="2 3">
    <name type="scientific">Maricaulis maris (strain MCS10)</name>
    <name type="common">Caulobacter maris</name>
    <dbReference type="NCBI Taxonomy" id="394221"/>
    <lineage>
        <taxon>Bacteria</taxon>
        <taxon>Pseudomonadati</taxon>
        <taxon>Pseudomonadota</taxon>
        <taxon>Alphaproteobacteria</taxon>
        <taxon>Maricaulales</taxon>
        <taxon>Maricaulaceae</taxon>
        <taxon>Maricaulis</taxon>
    </lineage>
</organism>
<protein>
    <submittedName>
        <fullName evidence="2">Amidohydrolase</fullName>
    </submittedName>
</protein>
<dbReference type="KEGG" id="mmr:Mmar10_2365"/>
<dbReference type="HOGENOM" id="CLU_023620_4_1_5"/>
<dbReference type="SUPFAM" id="SSF51338">
    <property type="entry name" value="Composite domain of metallo-dependent hydrolases"/>
    <property type="match status" value="1"/>
</dbReference>
<dbReference type="Gene3D" id="2.30.40.10">
    <property type="entry name" value="Urease, subunit C, domain 1"/>
    <property type="match status" value="1"/>
</dbReference>
<evidence type="ECO:0000259" key="1">
    <source>
        <dbReference type="Pfam" id="PF01979"/>
    </source>
</evidence>
<dbReference type="InterPro" id="IPR011059">
    <property type="entry name" value="Metal-dep_hydrolase_composite"/>
</dbReference>
<evidence type="ECO:0000313" key="2">
    <source>
        <dbReference type="EMBL" id="ABI66657.1"/>
    </source>
</evidence>
<dbReference type="Pfam" id="PF01979">
    <property type="entry name" value="Amidohydro_1"/>
    <property type="match status" value="1"/>
</dbReference>
<dbReference type="PANTHER" id="PTHR43135">
    <property type="entry name" value="ALPHA-D-RIBOSE 1-METHYLPHOSPHONATE 5-TRIPHOSPHATE DIPHOSPHATASE"/>
    <property type="match status" value="1"/>
</dbReference>
<dbReference type="InterPro" id="IPR006680">
    <property type="entry name" value="Amidohydro-rel"/>
</dbReference>
<keyword evidence="2" id="KW-0378">Hydrolase</keyword>
<dbReference type="PANTHER" id="PTHR43135:SF3">
    <property type="entry name" value="ALPHA-D-RIBOSE 1-METHYLPHOSPHONATE 5-TRIPHOSPHATE DIPHOSPHATASE"/>
    <property type="match status" value="1"/>
</dbReference>
<dbReference type="eggNOG" id="COG1228">
    <property type="taxonomic scope" value="Bacteria"/>
</dbReference>
<dbReference type="AlphaFoldDB" id="Q0AM36"/>
<dbReference type="InterPro" id="IPR032466">
    <property type="entry name" value="Metal_Hydrolase"/>
</dbReference>
<dbReference type="OrthoDB" id="9765769at2"/>
<accession>Q0AM36</accession>
<proteinExistence type="predicted"/>
<dbReference type="RefSeq" id="WP_011644302.1">
    <property type="nucleotide sequence ID" value="NC_008347.1"/>
</dbReference>
<reference evidence="2 3" key="1">
    <citation type="submission" date="2006-08" db="EMBL/GenBank/DDBJ databases">
        <title>Complete sequence of Maricaulis maris MCS10.</title>
        <authorList>
            <consortium name="US DOE Joint Genome Institute"/>
            <person name="Copeland A."/>
            <person name="Lucas S."/>
            <person name="Lapidus A."/>
            <person name="Barry K."/>
            <person name="Detter J.C."/>
            <person name="Glavina del Rio T."/>
            <person name="Hammon N."/>
            <person name="Israni S."/>
            <person name="Dalin E."/>
            <person name="Tice H."/>
            <person name="Pitluck S."/>
            <person name="Saunders E."/>
            <person name="Brettin T."/>
            <person name="Bruce D."/>
            <person name="Han C."/>
            <person name="Tapia R."/>
            <person name="Gilna P."/>
            <person name="Schmutz J."/>
            <person name="Larimer F."/>
            <person name="Land M."/>
            <person name="Hauser L."/>
            <person name="Kyrpides N."/>
            <person name="Mikhailova N."/>
            <person name="Viollier P."/>
            <person name="Stephens C."/>
            <person name="Richardson P."/>
        </authorList>
    </citation>
    <scope>NUCLEOTIDE SEQUENCE [LARGE SCALE GENOMIC DNA]</scope>
    <source>
        <strain evidence="2 3">MCS10</strain>
    </source>
</reference>
<dbReference type="EMBL" id="CP000449">
    <property type="protein sequence ID" value="ABI66657.1"/>
    <property type="molecule type" value="Genomic_DNA"/>
</dbReference>